<dbReference type="AlphaFoldDB" id="M8E6G0"/>
<comment type="caution">
    <text evidence="3">The sequence shown here is derived from an EMBL/GenBank/DDBJ whole genome shotgun (WGS) entry which is preliminary data.</text>
</comment>
<name>M8E6G0_9BACL</name>
<evidence type="ECO:0000313" key="4">
    <source>
        <dbReference type="Proteomes" id="UP000012081"/>
    </source>
</evidence>
<sequence length="84" mass="9073">MPFLIMFLAAMLAGCTPANESPGQMRTNAVLDSDRSMYYQQNVLLPPGMEPNATPYGTPANSGTAGEYGRSLRKDAVSHYPGFE</sequence>
<evidence type="ECO:0008006" key="5">
    <source>
        <dbReference type="Google" id="ProtNLM"/>
    </source>
</evidence>
<feature type="region of interest" description="Disordered" evidence="1">
    <location>
        <begin position="48"/>
        <end position="70"/>
    </location>
</feature>
<evidence type="ECO:0000256" key="2">
    <source>
        <dbReference type="SAM" id="SignalP"/>
    </source>
</evidence>
<evidence type="ECO:0000256" key="1">
    <source>
        <dbReference type="SAM" id="MobiDB-lite"/>
    </source>
</evidence>
<feature type="chain" id="PRO_5004095686" description="Lipoprotein" evidence="2">
    <location>
        <begin position="21"/>
        <end position="84"/>
    </location>
</feature>
<keyword evidence="2" id="KW-0732">Signal</keyword>
<protein>
    <recommendedName>
        <fullName evidence="5">Lipoprotein</fullName>
    </recommendedName>
</protein>
<reference evidence="3 4" key="1">
    <citation type="submission" date="2013-03" db="EMBL/GenBank/DDBJ databases">
        <title>Assembly of a new bacterial strain Brevibacillus borstelensis AK1.</title>
        <authorList>
            <person name="Rajan I."/>
            <person name="PoliReddy D."/>
            <person name="Sugumar T."/>
            <person name="Rathinam K."/>
            <person name="Alqarawi S."/>
            <person name="Khalil A.B."/>
            <person name="Sivakumar N."/>
        </authorList>
    </citation>
    <scope>NUCLEOTIDE SEQUENCE [LARGE SCALE GENOMIC DNA]</scope>
    <source>
        <strain evidence="3 4">AK1</strain>
    </source>
</reference>
<organism evidence="3 4">
    <name type="scientific">Brevibacillus borstelensis AK1</name>
    <dbReference type="NCBI Taxonomy" id="1300222"/>
    <lineage>
        <taxon>Bacteria</taxon>
        <taxon>Bacillati</taxon>
        <taxon>Bacillota</taxon>
        <taxon>Bacilli</taxon>
        <taxon>Bacillales</taxon>
        <taxon>Paenibacillaceae</taxon>
        <taxon>Brevibacillus</taxon>
    </lineage>
</organism>
<feature type="signal peptide" evidence="2">
    <location>
        <begin position="1"/>
        <end position="20"/>
    </location>
</feature>
<accession>M8E6G0</accession>
<dbReference type="RefSeq" id="WP_003386696.1">
    <property type="nucleotide sequence ID" value="NZ_APBN01000001.1"/>
</dbReference>
<dbReference type="Proteomes" id="UP000012081">
    <property type="component" value="Unassembled WGS sequence"/>
</dbReference>
<proteinExistence type="predicted"/>
<dbReference type="OrthoDB" id="2469076at2"/>
<evidence type="ECO:0000313" key="3">
    <source>
        <dbReference type="EMBL" id="EMT54856.1"/>
    </source>
</evidence>
<keyword evidence="4" id="KW-1185">Reference proteome</keyword>
<gene>
    <name evidence="3" type="ORF">I532_04590</name>
</gene>
<dbReference type="EMBL" id="APBN01000001">
    <property type="protein sequence ID" value="EMT54856.1"/>
    <property type="molecule type" value="Genomic_DNA"/>
</dbReference>